<feature type="domain" description="RHD" evidence="2">
    <location>
        <begin position="47"/>
        <end position="181"/>
    </location>
</feature>
<evidence type="ECO:0000259" key="2">
    <source>
        <dbReference type="PROSITE" id="PS50254"/>
    </source>
</evidence>
<dbReference type="GO" id="GO:0034097">
    <property type="term" value="P:response to cytokine"/>
    <property type="evidence" value="ECO:0007669"/>
    <property type="project" value="TreeGrafter"/>
</dbReference>
<organism evidence="3 4">
    <name type="scientific">Aphidius gifuensis</name>
    <name type="common">Parasitoid wasp</name>
    <dbReference type="NCBI Taxonomy" id="684658"/>
    <lineage>
        <taxon>Eukaryota</taxon>
        <taxon>Metazoa</taxon>
        <taxon>Ecdysozoa</taxon>
        <taxon>Arthropoda</taxon>
        <taxon>Hexapoda</taxon>
        <taxon>Insecta</taxon>
        <taxon>Pterygota</taxon>
        <taxon>Neoptera</taxon>
        <taxon>Endopterygota</taxon>
        <taxon>Hymenoptera</taxon>
        <taxon>Apocrita</taxon>
        <taxon>Ichneumonoidea</taxon>
        <taxon>Braconidae</taxon>
        <taxon>Aphidiinae</taxon>
        <taxon>Aphidius</taxon>
    </lineage>
</organism>
<evidence type="ECO:0000313" key="3">
    <source>
        <dbReference type="EMBL" id="KAF7993284.1"/>
    </source>
</evidence>
<dbReference type="Gene3D" id="2.60.40.340">
    <property type="entry name" value="Rel homology domain (RHD), DNA-binding domain"/>
    <property type="match status" value="1"/>
</dbReference>
<keyword evidence="4" id="KW-1185">Reference proteome</keyword>
<feature type="region of interest" description="Disordered" evidence="1">
    <location>
        <begin position="442"/>
        <end position="475"/>
    </location>
</feature>
<dbReference type="GO" id="GO:0033554">
    <property type="term" value="P:cellular response to stress"/>
    <property type="evidence" value="ECO:0007669"/>
    <property type="project" value="TreeGrafter"/>
</dbReference>
<reference evidence="3 4" key="1">
    <citation type="submission" date="2020-08" db="EMBL/GenBank/DDBJ databases">
        <title>Aphidius gifuensis genome sequencing and assembly.</title>
        <authorList>
            <person name="Du Z."/>
        </authorList>
    </citation>
    <scope>NUCLEOTIDE SEQUENCE [LARGE SCALE GENOMIC DNA]</scope>
    <source>
        <strain evidence="3">YNYX2018</strain>
        <tissue evidence="3">Adults</tissue>
    </source>
</reference>
<protein>
    <recommendedName>
        <fullName evidence="2">RHD domain-containing protein</fullName>
    </recommendedName>
</protein>
<dbReference type="GO" id="GO:0048468">
    <property type="term" value="P:cell development"/>
    <property type="evidence" value="ECO:0007669"/>
    <property type="project" value="UniProtKB-ARBA"/>
</dbReference>
<name>A0A835CQV4_APHGI</name>
<dbReference type="AlphaFoldDB" id="A0A835CQV4"/>
<dbReference type="Gene3D" id="2.60.40.10">
    <property type="entry name" value="Immunoglobulins"/>
    <property type="match status" value="1"/>
</dbReference>
<dbReference type="GO" id="GO:0007249">
    <property type="term" value="P:canonical NF-kappaB signal transduction"/>
    <property type="evidence" value="ECO:0007669"/>
    <property type="project" value="TreeGrafter"/>
</dbReference>
<dbReference type="InterPro" id="IPR032397">
    <property type="entry name" value="RHD_dimer"/>
</dbReference>
<dbReference type="PROSITE" id="PS50254">
    <property type="entry name" value="REL_2"/>
    <property type="match status" value="1"/>
</dbReference>
<feature type="compositionally biased region" description="Low complexity" evidence="1">
    <location>
        <begin position="461"/>
        <end position="474"/>
    </location>
</feature>
<dbReference type="Proteomes" id="UP000639338">
    <property type="component" value="Unassembled WGS sequence"/>
</dbReference>
<dbReference type="Pfam" id="PF00554">
    <property type="entry name" value="RHD_DNA_bind"/>
    <property type="match status" value="1"/>
</dbReference>
<dbReference type="InterPro" id="IPR037059">
    <property type="entry name" value="RHD_DNA_bind_dom_sf"/>
</dbReference>
<comment type="caution">
    <text evidence="3">The sequence shown here is derived from an EMBL/GenBank/DDBJ whole genome shotgun (WGS) entry which is preliminary data.</text>
</comment>
<dbReference type="InterPro" id="IPR011539">
    <property type="entry name" value="RHD_DNA_bind_dom"/>
</dbReference>
<dbReference type="GO" id="GO:0000978">
    <property type="term" value="F:RNA polymerase II cis-regulatory region sequence-specific DNA binding"/>
    <property type="evidence" value="ECO:0007669"/>
    <property type="project" value="TreeGrafter"/>
</dbReference>
<dbReference type="GO" id="GO:0005737">
    <property type="term" value="C:cytoplasm"/>
    <property type="evidence" value="ECO:0007669"/>
    <property type="project" value="InterPro"/>
</dbReference>
<dbReference type="GO" id="GO:0045087">
    <property type="term" value="P:innate immune response"/>
    <property type="evidence" value="ECO:0007669"/>
    <property type="project" value="TreeGrafter"/>
</dbReference>
<dbReference type="GO" id="GO:0038061">
    <property type="term" value="P:non-canonical NF-kappaB signal transduction"/>
    <property type="evidence" value="ECO:0007669"/>
    <property type="project" value="TreeGrafter"/>
</dbReference>
<dbReference type="SUPFAM" id="SSF49417">
    <property type="entry name" value="p53-like transcription factors"/>
    <property type="match status" value="1"/>
</dbReference>
<dbReference type="InterPro" id="IPR000451">
    <property type="entry name" value="NFkB/Dor"/>
</dbReference>
<dbReference type="GO" id="GO:0048731">
    <property type="term" value="P:system development"/>
    <property type="evidence" value="ECO:0007669"/>
    <property type="project" value="UniProtKB-ARBA"/>
</dbReference>
<dbReference type="PANTHER" id="PTHR24169">
    <property type="entry name" value="NUCLEAR FACTOR NF-KAPPA-B PROTEIN"/>
    <property type="match status" value="1"/>
</dbReference>
<dbReference type="InterPro" id="IPR014756">
    <property type="entry name" value="Ig_E-set"/>
</dbReference>
<gene>
    <name evidence="3" type="ORF">HCN44_006344</name>
</gene>
<dbReference type="InterPro" id="IPR002909">
    <property type="entry name" value="IPT_dom"/>
</dbReference>
<proteinExistence type="predicted"/>
<feature type="region of interest" description="Disordered" evidence="1">
    <location>
        <begin position="494"/>
        <end position="513"/>
    </location>
</feature>
<dbReference type="PANTHER" id="PTHR24169:SF25">
    <property type="entry name" value="DORSAL-RELATED IMMUNITY FACTOR DIF-RELATED"/>
    <property type="match status" value="1"/>
</dbReference>
<evidence type="ECO:0000256" key="1">
    <source>
        <dbReference type="SAM" id="MobiDB-lite"/>
    </source>
</evidence>
<feature type="compositionally biased region" description="Polar residues" evidence="1">
    <location>
        <begin position="494"/>
        <end position="506"/>
    </location>
</feature>
<dbReference type="GO" id="GO:0005634">
    <property type="term" value="C:nucleus"/>
    <property type="evidence" value="ECO:0007669"/>
    <property type="project" value="TreeGrafter"/>
</dbReference>
<dbReference type="OrthoDB" id="7881762at2759"/>
<dbReference type="InterPro" id="IPR013783">
    <property type="entry name" value="Ig-like_fold"/>
</dbReference>
<dbReference type="InterPro" id="IPR008967">
    <property type="entry name" value="p53-like_TF_DNA-bd_sf"/>
</dbReference>
<dbReference type="SUPFAM" id="SSF81296">
    <property type="entry name" value="E set domains"/>
    <property type="match status" value="1"/>
</dbReference>
<dbReference type="GO" id="GO:0000981">
    <property type="term" value="F:DNA-binding transcription factor activity, RNA polymerase II-specific"/>
    <property type="evidence" value="ECO:0007669"/>
    <property type="project" value="TreeGrafter"/>
</dbReference>
<dbReference type="Pfam" id="PF16179">
    <property type="entry name" value="RHD_dimer"/>
    <property type="match status" value="1"/>
</dbReference>
<sequence length="618" mass="69150">MATSTNNVKDGFQSEHPFVLIIEQPKKHVLFQCETAPILEEEVVQGIVGYQGNVGILVTCVMKDQKNGKYSSHPHHVINVANVNETGFTCLFKYVKNNEIINFPNLVIKKCKKVNFKDALIMREKMEIDPFKAGFEHKNSPNKIDLNSLRLCFQVFLIDEEETKSLTPVVTNVIYNKSRGFFFILLKTILKINRIYFNEFFCVLESPVIYNFSPTIGSSLGGTQVTLVGDNISKNDKVVMFEVNQNGKRVWEGVSSFRQSDLIKKSAVTFLTPAYERVIQQPVDVYVELRKSDGETSEAWPFTIHPEGLDGSIPLKRAQQTFQEINDSLHFTNICSMPSTSTAFCSETVFMREGQTAQYGGPYQDGTSSHSQMVYQQYHHYGQLYSPMSMNNSNQTRSQLPSFSEASFGKFHGINPPYDGQGATSTRLNQPDFVEDMMAQQPWHSDDSAGAARPPSNNLNGTSTRSDVSSSVDGEYNMPALRPLYIDESAITTQSLSNNGNSTPTRSDFPDQVGEDHGAMALEPMRMDECDAVARSSTNNANCTSTSDQPNELVDERCNLTNLAPMYVDGSGTADNDQSPYNNLNASSTINQPDEIVDEVYQMMAPKPFYMREYNDIA</sequence>
<evidence type="ECO:0000313" key="4">
    <source>
        <dbReference type="Proteomes" id="UP000639338"/>
    </source>
</evidence>
<accession>A0A835CQV4</accession>
<dbReference type="GO" id="GO:0045944">
    <property type="term" value="P:positive regulation of transcription by RNA polymerase II"/>
    <property type="evidence" value="ECO:0007669"/>
    <property type="project" value="TreeGrafter"/>
</dbReference>
<dbReference type="EMBL" id="JACMRX010000003">
    <property type="protein sequence ID" value="KAF7993284.1"/>
    <property type="molecule type" value="Genomic_DNA"/>
</dbReference>
<dbReference type="SMART" id="SM00429">
    <property type="entry name" value="IPT"/>
    <property type="match status" value="1"/>
</dbReference>